<dbReference type="InterPro" id="IPR032387">
    <property type="entry name" value="ACAS_N"/>
</dbReference>
<dbReference type="EC" id="6.2.1.1" evidence="1"/>
<gene>
    <name evidence="3" type="ORF">GRJ2_000108500</name>
</gene>
<dbReference type="Pfam" id="PF16177">
    <property type="entry name" value="ACAS_N"/>
    <property type="match status" value="1"/>
</dbReference>
<dbReference type="PANTHER" id="PTHR43347">
    <property type="entry name" value="ACYL-COA SYNTHETASE"/>
    <property type="match status" value="1"/>
</dbReference>
<protein>
    <recommendedName>
        <fullName evidence="1">acetate--CoA ligase</fullName>
        <ecNumber evidence="1">6.2.1.1</ecNumber>
    </recommendedName>
</protein>
<feature type="domain" description="Acetyl-coenzyme A synthetase N-terminal" evidence="2">
    <location>
        <begin position="63"/>
        <end position="117"/>
    </location>
</feature>
<dbReference type="GO" id="GO:0003987">
    <property type="term" value="F:acetate-CoA ligase activity"/>
    <property type="evidence" value="ECO:0007669"/>
    <property type="project" value="UniProtKB-EC"/>
</dbReference>
<comment type="caution">
    <text evidence="3">The sequence shown here is derived from an EMBL/GenBank/DDBJ whole genome shotgun (WGS) entry which is preliminary data.</text>
</comment>
<name>A0ABC9VTC2_GRUJA</name>
<dbReference type="PANTHER" id="PTHR43347:SF3">
    <property type="entry name" value="ACYL-COA SYNTHETASE SHORT-CHAIN FAMILY MEMBER 3, MITOCHONDRIAL"/>
    <property type="match status" value="1"/>
</dbReference>
<proteinExistence type="predicted"/>
<organism evidence="3 4">
    <name type="scientific">Grus japonensis</name>
    <name type="common">Japanese crane</name>
    <name type="synonym">Red-crowned crane</name>
    <dbReference type="NCBI Taxonomy" id="30415"/>
    <lineage>
        <taxon>Eukaryota</taxon>
        <taxon>Metazoa</taxon>
        <taxon>Chordata</taxon>
        <taxon>Craniata</taxon>
        <taxon>Vertebrata</taxon>
        <taxon>Euteleostomi</taxon>
        <taxon>Archelosauria</taxon>
        <taxon>Archosauria</taxon>
        <taxon>Dinosauria</taxon>
        <taxon>Saurischia</taxon>
        <taxon>Theropoda</taxon>
        <taxon>Coelurosauria</taxon>
        <taxon>Aves</taxon>
        <taxon>Neognathae</taxon>
        <taxon>Neoaves</taxon>
        <taxon>Gruiformes</taxon>
        <taxon>Gruidae</taxon>
        <taxon>Grus</taxon>
    </lineage>
</organism>
<dbReference type="EMBL" id="BAAFJT010000001">
    <property type="protein sequence ID" value="GAB0176433.1"/>
    <property type="molecule type" value="Genomic_DNA"/>
</dbReference>
<evidence type="ECO:0000313" key="3">
    <source>
        <dbReference type="EMBL" id="GAB0176433.1"/>
    </source>
</evidence>
<dbReference type="AlphaFoldDB" id="A0ABC9VTC2"/>
<sequence length="161" mass="17484">MGFLGRLAELPKLVGAAAGRGGGGAWRRPGQPCATSPLPGWAAAARCLPPGGRAASSWALGEYEKVFRSSVAEPERLWGAAAEQIQWYKPWARALDWGRSGSASWFVGGELNICYNAVDRHVENGRGDQIAIIYDSPVTNTKEKITYKELLEQFNNFFVVG</sequence>
<evidence type="ECO:0000256" key="1">
    <source>
        <dbReference type="ARBA" id="ARBA00013275"/>
    </source>
</evidence>
<dbReference type="Proteomes" id="UP001623348">
    <property type="component" value="Unassembled WGS sequence"/>
</dbReference>
<reference evidence="3 4" key="1">
    <citation type="submission" date="2024-06" db="EMBL/GenBank/DDBJ databases">
        <title>The draft genome of Grus japonensis, version 3.</title>
        <authorList>
            <person name="Nabeshima K."/>
            <person name="Suzuki S."/>
            <person name="Onuma M."/>
        </authorList>
    </citation>
    <scope>NUCLEOTIDE SEQUENCE [LARGE SCALE GENOMIC DNA]</scope>
    <source>
        <strain evidence="3 4">451A</strain>
    </source>
</reference>
<dbReference type="InterPro" id="IPR042099">
    <property type="entry name" value="ANL_N_sf"/>
</dbReference>
<accession>A0ABC9VTC2</accession>
<dbReference type="Gene3D" id="3.40.50.12780">
    <property type="entry name" value="N-terminal domain of ligase-like"/>
    <property type="match status" value="1"/>
</dbReference>
<evidence type="ECO:0000259" key="2">
    <source>
        <dbReference type="Pfam" id="PF16177"/>
    </source>
</evidence>
<dbReference type="SUPFAM" id="SSF56801">
    <property type="entry name" value="Acetyl-CoA synthetase-like"/>
    <property type="match status" value="1"/>
</dbReference>
<keyword evidence="4" id="KW-1185">Reference proteome</keyword>
<evidence type="ECO:0000313" key="4">
    <source>
        <dbReference type="Proteomes" id="UP001623348"/>
    </source>
</evidence>